<dbReference type="Gene3D" id="3.40.50.300">
    <property type="entry name" value="P-loop containing nucleotide triphosphate hydrolases"/>
    <property type="match status" value="1"/>
</dbReference>
<proteinExistence type="predicted"/>
<evidence type="ECO:0000256" key="3">
    <source>
        <dbReference type="SAM" id="MobiDB-lite"/>
    </source>
</evidence>
<dbReference type="InterPro" id="IPR032675">
    <property type="entry name" value="LRR_dom_sf"/>
</dbReference>
<feature type="region of interest" description="Disordered" evidence="3">
    <location>
        <begin position="249"/>
        <end position="277"/>
    </location>
</feature>
<dbReference type="InterPro" id="IPR027417">
    <property type="entry name" value="P-loop_NTPase"/>
</dbReference>
<reference evidence="5 6" key="1">
    <citation type="submission" date="2024-08" db="EMBL/GenBank/DDBJ databases">
        <title>Whole-genome sequencing of halo(alkali)philic microorganisms from hypersaline lakes.</title>
        <authorList>
            <person name="Sorokin D.Y."/>
            <person name="Merkel A.Y."/>
            <person name="Messina E."/>
            <person name="Yakimov M."/>
        </authorList>
    </citation>
    <scope>NUCLEOTIDE SEQUENCE [LARGE SCALE GENOMIC DNA]</scope>
    <source>
        <strain evidence="5 6">AB-hyl4</strain>
    </source>
</reference>
<accession>A0ABV4U655</accession>
<dbReference type="EMBL" id="JBGUBD010000003">
    <property type="protein sequence ID" value="MFA9477743.1"/>
    <property type="molecule type" value="Genomic_DNA"/>
</dbReference>
<sequence length="1097" mass="121907">MSLSSYVTVTIGAAVAKALLAAWVRDHTIVNAAGGGLIDMLKAKTDDLLAQRRGHRQLSDIGERVAEQVYELFEREGASLDEPSKKAVAHGIADTISNTDISSTLLASTDLDPDHLYNILLAQKPGGLHFGSIETHLYERALRELSTLTIDIASQLPAFSERTFAEVLKRQSSLINTADQILDEVRRLRDLARDENADLRAATFDVEYRRSVVRTLDYLELFGADLSTTSRRHRLSVAYITLSVLPDERTENEEIEEPEEDGNAVISSNSTQDQTVPADEVLREHNRLIIKGIAGSGKTTFLQWLAVKVAGQELPEGLAKWRAKTPFFVRLRAFSDHLLPAPEDFPKLIAPSIAGAMPHGWVHQVFQRGDAVLLIDGVDEISQSRRTDVRKWLEDLVGSYPDTKVVVTARPEAIDPQWLKDLDFAEADLQPMGSADIANFIEHWHDAVRQELEGTQGQQQLEFLASNLHNVLKFNRPLRQLASTPLLCAMLCALHRDRNQQLPNDRIELYEACCTMLLERRDIERHIAIPGYPKLTLRQKRALLEDLSYWLLENGWAEISNEEAKARLAQQITHMPSLPSIATGETVLQYLLDRTGLLRQPASGKIDFTHRTFQEFLAAHRAAHEGDWGVLVKHAHLDSWAQVIMMAAGLGNDTFRSSLLGGIVQRGDRELGQRHQLHLLAVACLDTCVSISEEIQKSVQNRLGALVPPANMTEARALASAGDLAVPYLKTCWKENARPAAASVRSLAEIGTESAFAALTQYTNERRATVIRELLRAWDSFDRESYAKEVVSSILSGRHSFVCDDVADFSGFQYFNSLRRLRVLNCWSAPTLSPLRDLPRLESLRLSRNSRIENLEDLRGLSHLTSLALSHFRALKDIEGLTSLPSLQVLGLNGTGPAIDLEPLGLLHNLKELSLLYTFPGEAHYLSSLTQLKRLSLSDGSDIPGSVFRSLASLEGIHVHYSHISVVMEMLRNAQSVQATDLTACKFHDDIRFTDAISRIRALSIRFPENLDTLAGIEKAEGLTQLMLGYASQVADLGPVSSLRKLERIAILGCPLIDDLTPLERLPKLKEIRLGNSAGFKTVPASLRSKIQAGSLW</sequence>
<evidence type="ECO:0000313" key="6">
    <source>
        <dbReference type="Proteomes" id="UP001575105"/>
    </source>
</evidence>
<keyword evidence="6" id="KW-1185">Reference proteome</keyword>
<dbReference type="RefSeq" id="WP_425344669.1">
    <property type="nucleotide sequence ID" value="NZ_JBGUBD010000003.1"/>
</dbReference>
<dbReference type="InterPro" id="IPR001611">
    <property type="entry name" value="Leu-rich_rpt"/>
</dbReference>
<protein>
    <submittedName>
        <fullName evidence="5">NACHT domain-containing NTPase</fullName>
    </submittedName>
</protein>
<dbReference type="PANTHER" id="PTHR46844:SF1">
    <property type="entry name" value="SLR5058 PROTEIN"/>
    <property type="match status" value="1"/>
</dbReference>
<keyword evidence="2" id="KW-0067">ATP-binding</keyword>
<dbReference type="PANTHER" id="PTHR46844">
    <property type="entry name" value="SLR5058 PROTEIN"/>
    <property type="match status" value="1"/>
</dbReference>
<dbReference type="InterPro" id="IPR054547">
    <property type="entry name" value="NNH1"/>
</dbReference>
<keyword evidence="1" id="KW-0547">Nucleotide-binding</keyword>
<comment type="caution">
    <text evidence="5">The sequence shown here is derived from an EMBL/GenBank/DDBJ whole genome shotgun (WGS) entry which is preliminary data.</text>
</comment>
<dbReference type="Gene3D" id="3.80.10.10">
    <property type="entry name" value="Ribonuclease Inhibitor"/>
    <property type="match status" value="1"/>
</dbReference>
<feature type="domain" description="NACHT" evidence="4">
    <location>
        <begin position="286"/>
        <end position="624"/>
    </location>
</feature>
<dbReference type="InterPro" id="IPR007111">
    <property type="entry name" value="NACHT_NTPase"/>
</dbReference>
<gene>
    <name evidence="5" type="ORF">ACERK3_05480</name>
</gene>
<dbReference type="Proteomes" id="UP001575105">
    <property type="component" value="Unassembled WGS sequence"/>
</dbReference>
<dbReference type="PROSITE" id="PS51450">
    <property type="entry name" value="LRR"/>
    <property type="match status" value="1"/>
</dbReference>
<dbReference type="Pfam" id="PF22733">
    <property type="entry name" value="NNH1"/>
    <property type="match status" value="1"/>
</dbReference>
<dbReference type="SUPFAM" id="SSF52540">
    <property type="entry name" value="P-loop containing nucleoside triphosphate hydrolases"/>
    <property type="match status" value="1"/>
</dbReference>
<organism evidence="5 6">
    <name type="scientific">Natronomicrosphaera hydrolytica</name>
    <dbReference type="NCBI Taxonomy" id="3242702"/>
    <lineage>
        <taxon>Bacteria</taxon>
        <taxon>Pseudomonadati</taxon>
        <taxon>Planctomycetota</taxon>
        <taxon>Phycisphaerae</taxon>
        <taxon>Phycisphaerales</taxon>
        <taxon>Phycisphaeraceae</taxon>
        <taxon>Natronomicrosphaera</taxon>
    </lineage>
</organism>
<evidence type="ECO:0000256" key="2">
    <source>
        <dbReference type="ARBA" id="ARBA00022840"/>
    </source>
</evidence>
<name>A0ABV4U655_9BACT</name>
<dbReference type="Pfam" id="PF05729">
    <property type="entry name" value="NACHT"/>
    <property type="match status" value="1"/>
</dbReference>
<evidence type="ECO:0000256" key="1">
    <source>
        <dbReference type="ARBA" id="ARBA00022741"/>
    </source>
</evidence>
<feature type="compositionally biased region" description="Polar residues" evidence="3">
    <location>
        <begin position="265"/>
        <end position="275"/>
    </location>
</feature>
<dbReference type="PROSITE" id="PS50837">
    <property type="entry name" value="NACHT"/>
    <property type="match status" value="1"/>
</dbReference>
<dbReference type="SUPFAM" id="SSF52058">
    <property type="entry name" value="L domain-like"/>
    <property type="match status" value="1"/>
</dbReference>
<evidence type="ECO:0000313" key="5">
    <source>
        <dbReference type="EMBL" id="MFA9477743.1"/>
    </source>
</evidence>
<evidence type="ECO:0000259" key="4">
    <source>
        <dbReference type="PROSITE" id="PS50837"/>
    </source>
</evidence>
<feature type="compositionally biased region" description="Acidic residues" evidence="3">
    <location>
        <begin position="250"/>
        <end position="262"/>
    </location>
</feature>